<keyword evidence="20" id="KW-0464">Manganese</keyword>
<evidence type="ECO:0000256" key="11">
    <source>
        <dbReference type="ARBA" id="ARBA00022729"/>
    </source>
</evidence>
<dbReference type="GO" id="GO:0007507">
    <property type="term" value="P:heart development"/>
    <property type="evidence" value="ECO:0007669"/>
    <property type="project" value="TreeGrafter"/>
</dbReference>
<evidence type="ECO:0000256" key="23">
    <source>
        <dbReference type="SAM" id="MobiDB-lite"/>
    </source>
</evidence>
<dbReference type="Pfam" id="PF08515">
    <property type="entry name" value="TGF_beta_GS"/>
    <property type="match status" value="1"/>
</dbReference>
<dbReference type="GO" id="GO:0005524">
    <property type="term" value="F:ATP binding"/>
    <property type="evidence" value="ECO:0007669"/>
    <property type="project" value="UniProtKB-UniRule"/>
</dbReference>
<reference evidence="29" key="2">
    <citation type="submission" date="2025-08" db="UniProtKB">
        <authorList>
            <consortium name="RefSeq"/>
        </authorList>
    </citation>
    <scope>IDENTIFICATION</scope>
    <source>
        <tissue evidence="29">Spleen</tissue>
    </source>
</reference>
<dbReference type="SUPFAM" id="SSF57302">
    <property type="entry name" value="Snake toxin-like"/>
    <property type="match status" value="1"/>
</dbReference>
<keyword evidence="16 24" id="KW-1133">Transmembrane helix</keyword>
<dbReference type="Pfam" id="PF07714">
    <property type="entry name" value="PK_Tyr_Ser-Thr"/>
    <property type="match status" value="1"/>
</dbReference>
<dbReference type="FunFam" id="2.10.60.10:FF:000014">
    <property type="entry name" value="Serine/threonine-protein kinase receptor R3"/>
    <property type="match status" value="1"/>
</dbReference>
<evidence type="ECO:0000256" key="22">
    <source>
        <dbReference type="RuleBase" id="RU000304"/>
    </source>
</evidence>
<dbReference type="PANTHER" id="PTHR23255:SF66">
    <property type="entry name" value="SERINE_THREONINE-PROTEIN KINASE RECEPTOR R3"/>
    <property type="match status" value="1"/>
</dbReference>
<comment type="subcellular location">
    <subcellularLocation>
        <location evidence="3">Cell membrane</location>
        <topology evidence="3">Single-pass type I membrane protein</topology>
    </subcellularLocation>
</comment>
<feature type="domain" description="GS" evidence="27">
    <location>
        <begin position="173"/>
        <end position="202"/>
    </location>
</feature>
<dbReference type="Gene3D" id="2.10.60.10">
    <property type="entry name" value="CD59"/>
    <property type="match status" value="1"/>
</dbReference>
<evidence type="ECO:0000256" key="12">
    <source>
        <dbReference type="ARBA" id="ARBA00022741"/>
    </source>
</evidence>
<evidence type="ECO:0000256" key="20">
    <source>
        <dbReference type="ARBA" id="ARBA00023211"/>
    </source>
</evidence>
<keyword evidence="19 29" id="KW-0675">Receptor</keyword>
<keyword evidence="6" id="KW-1003">Cell membrane</keyword>
<evidence type="ECO:0000256" key="5">
    <source>
        <dbReference type="ARBA" id="ARBA00012401"/>
    </source>
</evidence>
<keyword evidence="8" id="KW-0808">Transferase</keyword>
<keyword evidence="28" id="KW-1185">Reference proteome</keyword>
<evidence type="ECO:0000256" key="21">
    <source>
        <dbReference type="PROSITE-ProRule" id="PRU10141"/>
    </source>
</evidence>
<comment type="similarity">
    <text evidence="4">Belongs to the protein kinase superfamily. TKL Ser/Thr protein kinase family. TGFB receptor subfamily.</text>
</comment>
<dbReference type="GO" id="GO:0001525">
    <property type="term" value="P:angiogenesis"/>
    <property type="evidence" value="ECO:0007669"/>
    <property type="project" value="TreeGrafter"/>
</dbReference>
<keyword evidence="12 21" id="KW-0547">Nucleotide-binding</keyword>
<keyword evidence="15" id="KW-0460">Magnesium</keyword>
<evidence type="ECO:0000256" key="4">
    <source>
        <dbReference type="ARBA" id="ARBA00009605"/>
    </source>
</evidence>
<gene>
    <name evidence="29" type="primary">ACVRL1</name>
</gene>
<dbReference type="InterPro" id="IPR003605">
    <property type="entry name" value="GS_dom"/>
</dbReference>
<name>A0A6J3S7T0_TURTR</name>
<feature type="domain" description="Protein kinase" evidence="26">
    <location>
        <begin position="203"/>
        <end position="492"/>
    </location>
</feature>
<evidence type="ECO:0000256" key="24">
    <source>
        <dbReference type="SAM" id="Phobius"/>
    </source>
</evidence>
<evidence type="ECO:0000256" key="25">
    <source>
        <dbReference type="SAM" id="SignalP"/>
    </source>
</evidence>
<evidence type="ECO:0000256" key="8">
    <source>
        <dbReference type="ARBA" id="ARBA00022679"/>
    </source>
</evidence>
<comment type="cofactor">
    <cofactor evidence="2">
        <name>Mg(2+)</name>
        <dbReference type="ChEBI" id="CHEBI:18420"/>
    </cofactor>
</comment>
<sequence>MTLDPPRRTLLMLLTALGLTQGDPVKPSRGPLVTCTCENPHCKGPTCQGAWCTVVLVREEGTHLQEHRGCGNLNQELCKGRPTEFFNHYCCYSPFCNHNVSLVLEATQTPPEPPQEDGQLPLILGPVLALLVLVALGALGLWHVRRRQEKQRSLNSELGESSLILKASEQGDSMLGDLLDSDCTTGSGSGLPFLVQRTVARQVALVECVGKGRYGEVWRGLWHGESVAVKIFSSRDEQSWFRETEIYNTVLLRHDNILGFIASDMTSRNSSTQLWLITHYHEHGSLYDFLQRQTLEPQLALRLAVSAACGLAHLHVEIFGTQGKPAIAHRDLKSRNVLVKSNLQCCIADLDACLVSSHLSKSLTGCLNVLFKPTPAELQELGERGREPATWVLVLASLTTSLPVTRPWGSAPCSGHHNACLPYSHLAGFLHLEGTTQAQCNWDSYSPRGCCLPAHLRAGLHVPAPLTSYHLSPSHLTPGPQPPRGHPVCGLG</sequence>
<evidence type="ECO:0000256" key="10">
    <source>
        <dbReference type="ARBA" id="ARBA00022723"/>
    </source>
</evidence>
<dbReference type="PROSITE" id="PS50011">
    <property type="entry name" value="PROTEIN_KINASE_DOM"/>
    <property type="match status" value="1"/>
</dbReference>
<evidence type="ECO:0000256" key="9">
    <source>
        <dbReference type="ARBA" id="ARBA00022692"/>
    </source>
</evidence>
<feature type="region of interest" description="Disordered" evidence="23">
    <location>
        <begin position="472"/>
        <end position="492"/>
    </location>
</feature>
<dbReference type="FunFam" id="3.30.200.20:FF:000064">
    <property type="entry name" value="Receptor protein serine/threonine kinase"/>
    <property type="match status" value="1"/>
</dbReference>
<comment type="cofactor">
    <cofactor evidence="1">
        <name>Mn(2+)</name>
        <dbReference type="ChEBI" id="CHEBI:29035"/>
    </cofactor>
</comment>
<evidence type="ECO:0000259" key="26">
    <source>
        <dbReference type="PROSITE" id="PS50011"/>
    </source>
</evidence>
<evidence type="ECO:0000256" key="2">
    <source>
        <dbReference type="ARBA" id="ARBA00001946"/>
    </source>
</evidence>
<dbReference type="InterPro" id="IPR000719">
    <property type="entry name" value="Prot_kinase_dom"/>
</dbReference>
<dbReference type="Proteomes" id="UP000245320">
    <property type="component" value="Chromosome 11"/>
</dbReference>
<evidence type="ECO:0000256" key="18">
    <source>
        <dbReference type="ARBA" id="ARBA00023157"/>
    </source>
</evidence>
<feature type="chain" id="PRO_5026695330" description="receptor protein serine/threonine kinase" evidence="25">
    <location>
        <begin position="23"/>
        <end position="492"/>
    </location>
</feature>
<evidence type="ECO:0000313" key="29">
    <source>
        <dbReference type="RefSeq" id="XP_033722591.1"/>
    </source>
</evidence>
<evidence type="ECO:0000256" key="7">
    <source>
        <dbReference type="ARBA" id="ARBA00022527"/>
    </source>
</evidence>
<evidence type="ECO:0000256" key="3">
    <source>
        <dbReference type="ARBA" id="ARBA00004251"/>
    </source>
</evidence>
<dbReference type="SUPFAM" id="SSF56112">
    <property type="entry name" value="Protein kinase-like (PK-like)"/>
    <property type="match status" value="1"/>
</dbReference>
<dbReference type="SMART" id="SM00467">
    <property type="entry name" value="GS"/>
    <property type="match status" value="1"/>
</dbReference>
<dbReference type="PROSITE" id="PS00108">
    <property type="entry name" value="PROTEIN_KINASE_ST"/>
    <property type="match status" value="1"/>
</dbReference>
<dbReference type="EC" id="2.7.11.30" evidence="5"/>
<dbReference type="Gene3D" id="1.10.510.10">
    <property type="entry name" value="Transferase(Phosphotransferase) domain 1"/>
    <property type="match status" value="1"/>
</dbReference>
<dbReference type="Gene3D" id="3.30.200.20">
    <property type="entry name" value="Phosphorylase Kinase, domain 1"/>
    <property type="match status" value="1"/>
</dbReference>
<evidence type="ECO:0000256" key="13">
    <source>
        <dbReference type="ARBA" id="ARBA00022777"/>
    </source>
</evidence>
<dbReference type="InterPro" id="IPR001245">
    <property type="entry name" value="Ser-Thr/Tyr_kinase_cat_dom"/>
</dbReference>
<dbReference type="GO" id="GO:0004675">
    <property type="term" value="F:transmembrane receptor protein serine/threonine kinase activity"/>
    <property type="evidence" value="ECO:0007669"/>
    <property type="project" value="UniProtKB-EC"/>
</dbReference>
<dbReference type="PANTHER" id="PTHR23255">
    <property type="entry name" value="TRANSFORMING GROWTH FACTOR-BETA RECEPTOR TYPE I AND II"/>
    <property type="match status" value="1"/>
</dbReference>
<evidence type="ECO:0000256" key="19">
    <source>
        <dbReference type="ARBA" id="ARBA00023170"/>
    </source>
</evidence>
<dbReference type="CDD" id="cd23534">
    <property type="entry name" value="TFP_LU_ECD_ALK1"/>
    <property type="match status" value="1"/>
</dbReference>
<evidence type="ECO:0000256" key="15">
    <source>
        <dbReference type="ARBA" id="ARBA00022842"/>
    </source>
</evidence>
<dbReference type="GO" id="GO:0070724">
    <property type="term" value="C:BMP receptor complex"/>
    <property type="evidence" value="ECO:0007669"/>
    <property type="project" value="TreeGrafter"/>
</dbReference>
<protein>
    <recommendedName>
        <fullName evidence="5">receptor protein serine/threonine kinase</fullName>
        <ecNumber evidence="5">2.7.11.30</ecNumber>
    </recommendedName>
</protein>
<dbReference type="InterPro" id="IPR008271">
    <property type="entry name" value="Ser/Thr_kinase_AS"/>
</dbReference>
<dbReference type="SMART" id="SM00220">
    <property type="entry name" value="S_TKc"/>
    <property type="match status" value="1"/>
</dbReference>
<keyword evidence="10" id="KW-0479">Metal-binding</keyword>
<evidence type="ECO:0000256" key="17">
    <source>
        <dbReference type="ARBA" id="ARBA00023136"/>
    </source>
</evidence>
<proteinExistence type="inferred from homology"/>
<keyword evidence="7 22" id="KW-0723">Serine/threonine-protein kinase</keyword>
<evidence type="ECO:0000256" key="6">
    <source>
        <dbReference type="ARBA" id="ARBA00022475"/>
    </source>
</evidence>
<evidence type="ECO:0000313" key="28">
    <source>
        <dbReference type="Proteomes" id="UP000245320"/>
    </source>
</evidence>
<dbReference type="CTD" id="94"/>
<dbReference type="AlphaFoldDB" id="A0A6J3S7T0"/>
<keyword evidence="17 24" id="KW-0472">Membrane</keyword>
<organism evidence="28 29">
    <name type="scientific">Tursiops truncatus</name>
    <name type="common">Atlantic bottle-nosed dolphin</name>
    <name type="synonym">Delphinus truncatus</name>
    <dbReference type="NCBI Taxonomy" id="9739"/>
    <lineage>
        <taxon>Eukaryota</taxon>
        <taxon>Metazoa</taxon>
        <taxon>Chordata</taxon>
        <taxon>Craniata</taxon>
        <taxon>Vertebrata</taxon>
        <taxon>Euteleostomi</taxon>
        <taxon>Mammalia</taxon>
        <taxon>Eutheria</taxon>
        <taxon>Laurasiatheria</taxon>
        <taxon>Artiodactyla</taxon>
        <taxon>Whippomorpha</taxon>
        <taxon>Cetacea</taxon>
        <taxon>Odontoceti</taxon>
        <taxon>Delphinidae</taxon>
        <taxon>Tursiops</taxon>
    </lineage>
</organism>
<evidence type="ECO:0000256" key="16">
    <source>
        <dbReference type="ARBA" id="ARBA00022989"/>
    </source>
</evidence>
<dbReference type="GO" id="GO:0007179">
    <property type="term" value="P:transforming growth factor beta receptor signaling pathway"/>
    <property type="evidence" value="ECO:0007669"/>
    <property type="project" value="TreeGrafter"/>
</dbReference>
<keyword evidence="14 21" id="KW-0067">ATP-binding</keyword>
<feature type="transmembrane region" description="Helical" evidence="24">
    <location>
        <begin position="120"/>
        <end position="142"/>
    </location>
</feature>
<dbReference type="InterPro" id="IPR017441">
    <property type="entry name" value="Protein_kinase_ATP_BS"/>
</dbReference>
<evidence type="ECO:0000256" key="1">
    <source>
        <dbReference type="ARBA" id="ARBA00001936"/>
    </source>
</evidence>
<dbReference type="InterPro" id="IPR000333">
    <property type="entry name" value="TGFB_receptor"/>
</dbReference>
<feature type="signal peptide" evidence="25">
    <location>
        <begin position="1"/>
        <end position="22"/>
    </location>
</feature>
<keyword evidence="9 24" id="KW-0812">Transmembrane</keyword>
<feature type="binding site" evidence="21">
    <location>
        <position position="230"/>
    </location>
    <ligand>
        <name>ATP</name>
        <dbReference type="ChEBI" id="CHEBI:30616"/>
    </ligand>
</feature>
<dbReference type="PROSITE" id="PS51256">
    <property type="entry name" value="GS"/>
    <property type="match status" value="1"/>
</dbReference>
<accession>A0A6J3S7T0</accession>
<reference evidence="28" key="1">
    <citation type="submission" date="2024-06" db="UniProtKB">
        <authorList>
            <consortium name="RefSeq"/>
        </authorList>
    </citation>
    <scope>NUCLEOTIDE SEQUENCE [LARGE SCALE GENOMIC DNA]</scope>
</reference>
<evidence type="ECO:0000256" key="14">
    <source>
        <dbReference type="ARBA" id="ARBA00022840"/>
    </source>
</evidence>
<dbReference type="InterPro" id="IPR045860">
    <property type="entry name" value="Snake_toxin-like_sf"/>
</dbReference>
<evidence type="ECO:0000259" key="27">
    <source>
        <dbReference type="PROSITE" id="PS51256"/>
    </source>
</evidence>
<keyword evidence="18" id="KW-1015">Disulfide bond</keyword>
<dbReference type="PROSITE" id="PS00107">
    <property type="entry name" value="PROTEIN_KINASE_ATP"/>
    <property type="match status" value="1"/>
</dbReference>
<keyword evidence="11 25" id="KW-0732">Signal</keyword>
<dbReference type="RefSeq" id="XP_033722591.1">
    <property type="nucleotide sequence ID" value="XM_033866700.1"/>
</dbReference>
<dbReference type="InterPro" id="IPR011009">
    <property type="entry name" value="Kinase-like_dom_sf"/>
</dbReference>
<keyword evidence="13 29" id="KW-0418">Kinase</keyword>